<keyword evidence="1" id="KW-0812">Transmembrane</keyword>
<reference evidence="2 3" key="1">
    <citation type="submission" date="2019-07" db="EMBL/GenBank/DDBJ databases">
        <title>Full genome sequence of Sphingomonas sp. 4R-6-7(HKS19).</title>
        <authorList>
            <person name="Im W.-T."/>
        </authorList>
    </citation>
    <scope>NUCLEOTIDE SEQUENCE [LARGE SCALE GENOMIC DNA]</scope>
    <source>
        <strain evidence="2 3">HKS19</strain>
    </source>
</reference>
<evidence type="ECO:0000256" key="1">
    <source>
        <dbReference type="SAM" id="Phobius"/>
    </source>
</evidence>
<keyword evidence="1" id="KW-0472">Membrane</keyword>
<evidence type="ECO:0000313" key="2">
    <source>
        <dbReference type="EMBL" id="QDZ07209.1"/>
    </source>
</evidence>
<sequence>MSGGSTIVDLRVSDVDFGVSPAAESADRAVVTPVDDAEPLELEQYAEPIDEPGPALELDEYEVPSSIAGKVWGTVLILLALGWIGFFGYFAAPIFLAVPQPLAISITSTLGLITMPLILLGVVWLIARRSSKAEARRFNATALSMRVEAEHLQNVIAAMTNTIEANRLALGDQITSMMAAASGMAEQIANAHDQAAALDAAARTAEDKLNVLLATLPKAHADTDSLAAKIEATGLTASERAAALDAQIVALTERGKEADALTSGAAERLAANIARMEATSETAGARLESVTATMSETVDGLLDRTASAVDEARKGITTQGDAMLAMLSANQASLDRTATDSASALADRIAEIEAVVNRVSEVLNNGQAQVDALTQSIQDSHGSAERFAGEAAPQLLDSLMRIRDTANAAADHAREAIERIVPDAGTAIEAAGKEALEKSLAAIADAQTAAAASATEASDKLNEQMRAIADASGHIEARLADTSDADGFARRVSLLIESLQSAAIDLSAIYAADVPDKSWAAYLRGDRGAFSRRAVKLVGPGELRAIAQAYENDYTMRDHINRYIHDFEAMLRAVLAQRDSAPIGVTLLSSDMGKLYVALAQAIERLRT</sequence>
<feature type="transmembrane region" description="Helical" evidence="1">
    <location>
        <begin position="102"/>
        <end position="127"/>
    </location>
</feature>
<dbReference type="KEGG" id="spai:FPZ24_06725"/>
<organism evidence="2 3">
    <name type="scientific">Sphingomonas panacisoli</name>
    <dbReference type="NCBI Taxonomy" id="1813879"/>
    <lineage>
        <taxon>Bacteria</taxon>
        <taxon>Pseudomonadati</taxon>
        <taxon>Pseudomonadota</taxon>
        <taxon>Alphaproteobacteria</taxon>
        <taxon>Sphingomonadales</taxon>
        <taxon>Sphingomonadaceae</taxon>
        <taxon>Sphingomonas</taxon>
    </lineage>
</organism>
<dbReference type="EMBL" id="CP042306">
    <property type="protein sequence ID" value="QDZ07209.1"/>
    <property type="molecule type" value="Genomic_DNA"/>
</dbReference>
<evidence type="ECO:0000313" key="3">
    <source>
        <dbReference type="Proteomes" id="UP000315673"/>
    </source>
</evidence>
<gene>
    <name evidence="2" type="ORF">FPZ24_06725</name>
</gene>
<name>A0A5B8LH82_9SPHN</name>
<keyword evidence="3" id="KW-1185">Reference proteome</keyword>
<dbReference type="OrthoDB" id="9777715at2"/>
<evidence type="ECO:0008006" key="4">
    <source>
        <dbReference type="Google" id="ProtNLM"/>
    </source>
</evidence>
<dbReference type="RefSeq" id="WP_146570412.1">
    <property type="nucleotide sequence ID" value="NZ_CP042306.1"/>
</dbReference>
<dbReference type="Proteomes" id="UP000315673">
    <property type="component" value="Chromosome"/>
</dbReference>
<protein>
    <recommendedName>
        <fullName evidence="4">ATPase</fullName>
    </recommendedName>
</protein>
<feature type="transmembrane region" description="Helical" evidence="1">
    <location>
        <begin position="75"/>
        <end position="96"/>
    </location>
</feature>
<proteinExistence type="predicted"/>
<dbReference type="AlphaFoldDB" id="A0A5B8LH82"/>
<accession>A0A5B8LH82</accession>
<keyword evidence="1" id="KW-1133">Transmembrane helix</keyword>